<protein>
    <submittedName>
        <fullName evidence="1">Uncharacterized protein</fullName>
    </submittedName>
</protein>
<dbReference type="RefSeq" id="WP_282862386.1">
    <property type="nucleotide sequence ID" value="NZ_CP118848.1"/>
</dbReference>
<organism evidence="1 2">
    <name type="scientific">Mammaliicoccus lentus</name>
    <name type="common">Staphylococcus lentus</name>
    <dbReference type="NCBI Taxonomy" id="42858"/>
    <lineage>
        <taxon>Bacteria</taxon>
        <taxon>Bacillati</taxon>
        <taxon>Bacillota</taxon>
        <taxon>Bacilli</taxon>
        <taxon>Bacillales</taxon>
        <taxon>Staphylococcaceae</taxon>
        <taxon>Mammaliicoccus</taxon>
    </lineage>
</organism>
<reference evidence="1" key="1">
    <citation type="journal article" date="2023" name="Antibiotics">
        <title>Prevalence and Molecular Characterization of Methicillin-Resistant Staphylococci (MRS) and Mammaliicocci (MRM) in Dromedary Camels from Algeria: First Detection of SCCmec-mecC Hybrid in Methicillin-Resistant Mammaliicoccus lentus.</title>
        <authorList>
            <person name="Belhout C."/>
            <person name="Boyen F."/>
            <person name="Vereecke N."/>
            <person name="Theuns S."/>
            <person name="Taibi N."/>
            <person name="Stegger M."/>
            <person name="de la Fe-Rodriguez P.Y."/>
            <person name="Bouayad L."/>
            <person name="Elgroud R."/>
            <person name="Butaye P."/>
        </authorList>
    </citation>
    <scope>NUCLEOTIDE SEQUENCE</scope>
    <source>
        <strain evidence="1">7048</strain>
    </source>
</reference>
<evidence type="ECO:0000313" key="2">
    <source>
        <dbReference type="Proteomes" id="UP001223261"/>
    </source>
</evidence>
<gene>
    <name evidence="1" type="ORF">PYH69_00555</name>
</gene>
<proteinExistence type="predicted"/>
<accession>A0AAX3W5D2</accession>
<name>A0AAX3W5D2_MAMLE</name>
<dbReference type="AlphaFoldDB" id="A0AAX3W5D2"/>
<dbReference type="Proteomes" id="UP001223261">
    <property type="component" value="Chromosome"/>
</dbReference>
<dbReference type="EMBL" id="CP118848">
    <property type="protein sequence ID" value="WHI60172.1"/>
    <property type="molecule type" value="Genomic_DNA"/>
</dbReference>
<evidence type="ECO:0000313" key="1">
    <source>
        <dbReference type="EMBL" id="WHI60172.1"/>
    </source>
</evidence>
<sequence length="43" mass="5091">MEDDKTLKEEIQNFYRQGGQYTEKEIDFGKPVGDETFELHPVK</sequence>